<dbReference type="Gene3D" id="2.30.30.40">
    <property type="entry name" value="SH3 Domains"/>
    <property type="match status" value="1"/>
</dbReference>
<organism evidence="2 3">
    <name type="scientific">Littorina saxatilis</name>
    <dbReference type="NCBI Taxonomy" id="31220"/>
    <lineage>
        <taxon>Eukaryota</taxon>
        <taxon>Metazoa</taxon>
        <taxon>Spiralia</taxon>
        <taxon>Lophotrochozoa</taxon>
        <taxon>Mollusca</taxon>
        <taxon>Gastropoda</taxon>
        <taxon>Caenogastropoda</taxon>
        <taxon>Littorinimorpha</taxon>
        <taxon>Littorinoidea</taxon>
        <taxon>Littorinidae</taxon>
        <taxon>Littorina</taxon>
    </lineage>
</organism>
<keyword evidence="3" id="KW-1185">Reference proteome</keyword>
<dbReference type="EMBL" id="JBAMIC010000918">
    <property type="protein sequence ID" value="KAK7089663.1"/>
    <property type="molecule type" value="Genomic_DNA"/>
</dbReference>
<proteinExistence type="predicted"/>
<dbReference type="GO" id="GO:0016567">
    <property type="term" value="P:protein ubiquitination"/>
    <property type="evidence" value="ECO:0007669"/>
    <property type="project" value="InterPro"/>
</dbReference>
<dbReference type="Proteomes" id="UP001374579">
    <property type="component" value="Unassembled WGS sequence"/>
</dbReference>
<evidence type="ECO:0000313" key="3">
    <source>
        <dbReference type="Proteomes" id="UP001374579"/>
    </source>
</evidence>
<evidence type="ECO:0000259" key="1">
    <source>
        <dbReference type="PROSITE" id="PS51416"/>
    </source>
</evidence>
<dbReference type="PROSITE" id="PS51416">
    <property type="entry name" value="MIB_HERC2"/>
    <property type="match status" value="1"/>
</dbReference>
<comment type="caution">
    <text evidence="2">The sequence shown here is derived from an EMBL/GenBank/DDBJ whole genome shotgun (WGS) entry which is preliminary data.</text>
</comment>
<name>A0AAN9AMI1_9CAEN</name>
<dbReference type="GO" id="GO:0004842">
    <property type="term" value="F:ubiquitin-protein transferase activity"/>
    <property type="evidence" value="ECO:0007669"/>
    <property type="project" value="InterPro"/>
</dbReference>
<dbReference type="GO" id="GO:0046872">
    <property type="term" value="F:metal ion binding"/>
    <property type="evidence" value="ECO:0007669"/>
    <property type="project" value="InterPro"/>
</dbReference>
<accession>A0AAN9AMI1</accession>
<dbReference type="InterPro" id="IPR037252">
    <property type="entry name" value="Mib_Herc2_sf"/>
</dbReference>
<dbReference type="InterPro" id="IPR010606">
    <property type="entry name" value="Mib_Herc2"/>
</dbReference>
<feature type="domain" description="MIB/HERC2" evidence="1">
    <location>
        <begin position="53"/>
        <end position="125"/>
    </location>
</feature>
<sequence>MLNQLKSRLDDLESESGKTTKVKDVGDIVFDSQLLARLKSDLSKLGQTATAKPRRADLAAVLKVGDRVRRGPDWRGDNRDGGGPGTVTAIPARYGQGMVDVLWDSGSEVYRYRMGHDGDYELDLV</sequence>
<dbReference type="SUPFAM" id="SSF159034">
    <property type="entry name" value="Mib/herc2 domain-like"/>
    <property type="match status" value="1"/>
</dbReference>
<reference evidence="2 3" key="1">
    <citation type="submission" date="2024-02" db="EMBL/GenBank/DDBJ databases">
        <title>Chromosome-scale genome assembly of the rough periwinkle Littorina saxatilis.</title>
        <authorList>
            <person name="De Jode A."/>
            <person name="Faria R."/>
            <person name="Formenti G."/>
            <person name="Sims Y."/>
            <person name="Smith T.P."/>
            <person name="Tracey A."/>
            <person name="Wood J.M.D."/>
            <person name="Zagrodzka Z.B."/>
            <person name="Johannesson K."/>
            <person name="Butlin R.K."/>
            <person name="Leder E.H."/>
        </authorList>
    </citation>
    <scope>NUCLEOTIDE SEQUENCE [LARGE SCALE GENOMIC DNA]</scope>
    <source>
        <strain evidence="2">Snail1</strain>
        <tissue evidence="2">Muscle</tissue>
    </source>
</reference>
<protein>
    <recommendedName>
        <fullName evidence="1">MIB/HERC2 domain-containing protein</fullName>
    </recommendedName>
</protein>
<evidence type="ECO:0000313" key="2">
    <source>
        <dbReference type="EMBL" id="KAK7089663.1"/>
    </source>
</evidence>
<gene>
    <name evidence="2" type="ORF">V1264_025092</name>
</gene>
<dbReference type="Pfam" id="PF06701">
    <property type="entry name" value="MIB_HERC2"/>
    <property type="match status" value="1"/>
</dbReference>
<dbReference type="AlphaFoldDB" id="A0AAN9AMI1"/>